<dbReference type="AlphaFoldDB" id="A0A9P6G5J3"/>
<evidence type="ECO:0000313" key="3">
    <source>
        <dbReference type="EMBL" id="KAF9728923.1"/>
    </source>
</evidence>
<dbReference type="InterPro" id="IPR000683">
    <property type="entry name" value="Gfo/Idh/MocA-like_OxRdtase_N"/>
</dbReference>
<dbReference type="Gene3D" id="3.40.50.720">
    <property type="entry name" value="NAD(P)-binding Rossmann-like Domain"/>
    <property type="match status" value="1"/>
</dbReference>
<dbReference type="EMBL" id="WJXW01000018">
    <property type="protein sequence ID" value="KAF9728923.1"/>
    <property type="molecule type" value="Genomic_DNA"/>
</dbReference>
<reference evidence="3" key="1">
    <citation type="journal article" date="2020" name="Mol. Plant Microbe Interact.">
        <title>Genome Sequence of the Biocontrol Agent Coniothyrium minitans strain Conio (IMI 134523).</title>
        <authorList>
            <person name="Patel D."/>
            <person name="Shittu T.A."/>
            <person name="Baroncelli R."/>
            <person name="Muthumeenakshi S."/>
            <person name="Osborne T.H."/>
            <person name="Janganan T.K."/>
            <person name="Sreenivasaprasad S."/>
        </authorList>
    </citation>
    <scope>NUCLEOTIDE SEQUENCE</scope>
    <source>
        <strain evidence="3">Conio</strain>
    </source>
</reference>
<dbReference type="GO" id="GO:0000166">
    <property type="term" value="F:nucleotide binding"/>
    <property type="evidence" value="ECO:0007669"/>
    <property type="project" value="InterPro"/>
</dbReference>
<dbReference type="InterPro" id="IPR055080">
    <property type="entry name" value="Gal80p-like_C"/>
</dbReference>
<evidence type="ECO:0000259" key="2">
    <source>
        <dbReference type="Pfam" id="PF22685"/>
    </source>
</evidence>
<accession>A0A9P6G5J3</accession>
<organism evidence="3 4">
    <name type="scientific">Paraphaeosphaeria minitans</name>
    <dbReference type="NCBI Taxonomy" id="565426"/>
    <lineage>
        <taxon>Eukaryota</taxon>
        <taxon>Fungi</taxon>
        <taxon>Dikarya</taxon>
        <taxon>Ascomycota</taxon>
        <taxon>Pezizomycotina</taxon>
        <taxon>Dothideomycetes</taxon>
        <taxon>Pleosporomycetidae</taxon>
        <taxon>Pleosporales</taxon>
        <taxon>Massarineae</taxon>
        <taxon>Didymosphaeriaceae</taxon>
        <taxon>Paraphaeosphaeria</taxon>
    </lineage>
</organism>
<keyword evidence="4" id="KW-1185">Reference proteome</keyword>
<dbReference type="PANTHER" id="PTHR43708:SF1">
    <property type="entry name" value="GALACTOSE_LACTOSE METABOLISM REGULATORY PROTEIN GAL80"/>
    <property type="match status" value="1"/>
</dbReference>
<feature type="domain" description="Gal80p-like C-terminal" evidence="2">
    <location>
        <begin position="143"/>
        <end position="289"/>
    </location>
</feature>
<name>A0A9P6G5J3_9PLEO</name>
<protein>
    <submittedName>
        <fullName evidence="3">Nad-binding rossmann fold oxidoreductase family protein</fullName>
    </submittedName>
</protein>
<dbReference type="InterPro" id="IPR051317">
    <property type="entry name" value="Gfo/Idh/MocA_oxidoreduct"/>
</dbReference>
<gene>
    <name evidence="3" type="ORF">PMIN01_13303</name>
</gene>
<evidence type="ECO:0000313" key="4">
    <source>
        <dbReference type="Proteomes" id="UP000756921"/>
    </source>
</evidence>
<dbReference type="PANTHER" id="PTHR43708">
    <property type="entry name" value="CONSERVED EXPRESSED OXIDOREDUCTASE (EUROFUNG)"/>
    <property type="match status" value="1"/>
</dbReference>
<comment type="caution">
    <text evidence="3">The sequence shown here is derived from an EMBL/GenBank/DDBJ whole genome shotgun (WGS) entry which is preliminary data.</text>
</comment>
<dbReference type="Gene3D" id="3.30.360.10">
    <property type="entry name" value="Dihydrodipicolinate Reductase, domain 2"/>
    <property type="match status" value="1"/>
</dbReference>
<evidence type="ECO:0000259" key="1">
    <source>
        <dbReference type="Pfam" id="PF01408"/>
    </source>
</evidence>
<dbReference type="OrthoDB" id="64915at2759"/>
<proteinExistence type="predicted"/>
<dbReference type="SUPFAM" id="SSF55347">
    <property type="entry name" value="Glyceraldehyde-3-phosphate dehydrogenase-like, C-terminal domain"/>
    <property type="match status" value="1"/>
</dbReference>
<feature type="domain" description="Gfo/Idh/MocA-like oxidoreductase N-terminal" evidence="1">
    <location>
        <begin position="13"/>
        <end position="136"/>
    </location>
</feature>
<dbReference type="Pfam" id="PF01408">
    <property type="entry name" value="GFO_IDH_MocA"/>
    <property type="match status" value="1"/>
</dbReference>
<dbReference type="InterPro" id="IPR036291">
    <property type="entry name" value="NAD(P)-bd_dom_sf"/>
</dbReference>
<dbReference type="Pfam" id="PF22685">
    <property type="entry name" value="Gal80p_C-like"/>
    <property type="match status" value="1"/>
</dbReference>
<dbReference type="Proteomes" id="UP000756921">
    <property type="component" value="Unassembled WGS sequence"/>
</dbReference>
<dbReference type="SUPFAM" id="SSF51735">
    <property type="entry name" value="NAD(P)-binding Rossmann-fold domains"/>
    <property type="match status" value="1"/>
</dbReference>
<sequence length="375" mass="40518">MPKESDQMPDQKRIGIIGLSAQGSWASISHLPYLQQTNLYKITALQNSTEASAKAAAQKYSLTNVTTFNDASQIAHSSDVDIIAVSVNVPEHYKLAKPALEAGKDVFVEWPLARNLAEAEELVRLAKEMGVKTMVGLQARQNPSVLKAKEIVQSGKLGKILVTTMYGHGAIFGPTVNEGFLYALPVEAGANLLTVPFGHAVDALCFVLGEIEDISATLANLTPELDVISKDGKLAGKTSKTAHDHISITGQLLNGGGIVNVTYAGGVSRTKRDFVWEIVGTEGTLILEGPSNGGHVQMYQPTLKLAKSDLQELEQIKVEETTGFSYNVGRAWDAWANVGLNRGHTVTTFEDALLRHKMIDAIYRSAKNGTRECYV</sequence>